<dbReference type="Gene3D" id="3.30.2400.10">
    <property type="entry name" value="Major capsid protein gp5"/>
    <property type="match status" value="1"/>
</dbReference>
<evidence type="ECO:0000256" key="1">
    <source>
        <dbReference type="ARBA" id="ARBA00004328"/>
    </source>
</evidence>
<dbReference type="Pfam" id="PF05065">
    <property type="entry name" value="Phage_capsid"/>
    <property type="match status" value="1"/>
</dbReference>
<dbReference type="eggNOG" id="COG4653">
    <property type="taxonomic scope" value="Bacteria"/>
</dbReference>
<proteinExistence type="predicted"/>
<evidence type="ECO:0000313" key="4">
    <source>
        <dbReference type="EMBL" id="AGY57139.1"/>
    </source>
</evidence>
<evidence type="ECO:0000256" key="2">
    <source>
        <dbReference type="SAM" id="MobiDB-lite"/>
    </source>
</evidence>
<protein>
    <recommendedName>
        <fullName evidence="3">Phage capsid-like C-terminal domain-containing protein</fullName>
    </recommendedName>
</protein>
<feature type="region of interest" description="Disordered" evidence="2">
    <location>
        <begin position="204"/>
        <end position="228"/>
    </location>
</feature>
<accession>U5QHN1</accession>
<dbReference type="HOGENOM" id="CLU_028959_0_0_3"/>
<evidence type="ECO:0000259" key="3">
    <source>
        <dbReference type="Pfam" id="PF05065"/>
    </source>
</evidence>
<dbReference type="EMBL" id="CP003587">
    <property type="protein sequence ID" value="AGY57139.1"/>
    <property type="molecule type" value="Genomic_DNA"/>
</dbReference>
<name>U5QHN1_GLOK1</name>
<dbReference type="RefSeq" id="WP_023172197.1">
    <property type="nucleotide sequence ID" value="NC_022600.1"/>
</dbReference>
<keyword evidence="5" id="KW-1185">Reference proteome</keyword>
<dbReference type="KEGG" id="glj:GKIL_0893"/>
<reference evidence="4 5" key="1">
    <citation type="journal article" date="2013" name="PLoS ONE">
        <title>Cultivation and Complete Genome Sequencing of Gloeobacter kilaueensis sp. nov., from a Lava Cave in Kilauea Caldera, Hawai'i.</title>
        <authorList>
            <person name="Saw J.H."/>
            <person name="Schatz M."/>
            <person name="Brown M.V."/>
            <person name="Kunkel D.D."/>
            <person name="Foster J.S."/>
            <person name="Shick H."/>
            <person name="Christensen S."/>
            <person name="Hou S."/>
            <person name="Wan X."/>
            <person name="Donachie S.P."/>
        </authorList>
    </citation>
    <scope>NUCLEOTIDE SEQUENCE [LARGE SCALE GENOMIC DNA]</scope>
    <source>
        <strain evidence="5">JS</strain>
    </source>
</reference>
<dbReference type="AlphaFoldDB" id="U5QHN1"/>
<dbReference type="InterPro" id="IPR054612">
    <property type="entry name" value="Phage_capsid-like_C"/>
</dbReference>
<dbReference type="Proteomes" id="UP000017396">
    <property type="component" value="Chromosome"/>
</dbReference>
<dbReference type="PATRIC" id="fig|1183438.3.peg.883"/>
<evidence type="ECO:0000313" key="5">
    <source>
        <dbReference type="Proteomes" id="UP000017396"/>
    </source>
</evidence>
<feature type="domain" description="Phage capsid-like C-terminal" evidence="3">
    <location>
        <begin position="431"/>
        <end position="706"/>
    </location>
</feature>
<dbReference type="NCBIfam" id="TIGR01554">
    <property type="entry name" value="major_cap_HK97"/>
    <property type="match status" value="1"/>
</dbReference>
<sequence length="711" mass="76952">MPSSNLTRIPAQGKRVFTLQRMKKPMRADELAMLTSEALALDLQEDSPGEIEAQAEESNEYTFSFSSEEPYERWWGTEVLSHAPGAVNLDRLNNGAAFVFNHDPDQFLGCVEAAAVGADRRGYCTTRFSGEEMPQLRRRQVDEGTLRNVSVYYTIDEVMDMGDGLFVVTRWTPIHVTLCSDAADYTVGMGRSLESGETRTIEVKKAESATSDCSRTESLEPTPKTGGISIIANTSKEQIAVAPTDAEERTAEQIEADRVAGIRQLCERFDDGKNGMKGYADILVKLGSTPAEAREAVRLRLEAREQTPIQTFNALGLSEAEQRRYSIARAMLAQMEGRFERDAAFEHECHVELEKVAQKAGIQRRGGVLVPVGDLRSNIASYRPQPGMDLATTMRVEEMRAYMEAQYRAQYAATAGASTGGNLVYTEGMPLIELLRPIAQIMGMGPRIMTGLMSNLQIPRQISGSTGYWVLEDGSITESEATFDNITLTPKTAGAMSAYTRQFLLQATQIPSVEEFIRTDLALGLALTIDKAAINGAGSGGVPLGILNASGVGSVVLGTNGGTIDWPATVSFQTKVANANASALGGLAWLTNPNVMGKLKTTLKAAAAGSDFIWMDGPAGDAGMGMVNGYMAKVSTQVPNNLTKGTGTNLSAAIFGAWSQMLMGFWSIAEFLSDPYKKFDTGGVRVRVFQTVDLAYRHPDAFAVATDIITT</sequence>
<dbReference type="OrthoDB" id="1412at2"/>
<dbReference type="InterPro" id="IPR024455">
    <property type="entry name" value="Phage_capsid"/>
</dbReference>
<dbReference type="SUPFAM" id="SSF56563">
    <property type="entry name" value="Major capsid protein gp5"/>
    <property type="match status" value="1"/>
</dbReference>
<gene>
    <name evidence="4" type="ORF">GKIL_0893</name>
</gene>
<organism evidence="4 5">
    <name type="scientific">Gloeobacter kilaueensis (strain ATCC BAA-2537 / CCAP 1431/1 / ULC 316 / JS1)</name>
    <dbReference type="NCBI Taxonomy" id="1183438"/>
    <lineage>
        <taxon>Bacteria</taxon>
        <taxon>Bacillati</taxon>
        <taxon>Cyanobacteriota</taxon>
        <taxon>Cyanophyceae</taxon>
        <taxon>Gloeobacterales</taxon>
        <taxon>Gloeobacteraceae</taxon>
        <taxon>Gloeobacter</taxon>
    </lineage>
</organism>
<dbReference type="STRING" id="1183438.GKIL_0893"/>
<comment type="subcellular location">
    <subcellularLocation>
        <location evidence="1">Virion</location>
    </subcellularLocation>
</comment>